<evidence type="ECO:0000313" key="3">
    <source>
        <dbReference type="Proteomes" id="UP000298324"/>
    </source>
</evidence>
<dbReference type="Proteomes" id="UP000298324">
    <property type="component" value="Unassembled WGS sequence"/>
</dbReference>
<feature type="coiled-coil region" evidence="1">
    <location>
        <begin position="312"/>
        <end position="395"/>
    </location>
</feature>
<evidence type="ECO:0000313" key="2">
    <source>
        <dbReference type="EMBL" id="TEB06816.1"/>
    </source>
</evidence>
<dbReference type="InterPro" id="IPR038087">
    <property type="entry name" value="RNAP_delta_N_dom_sf"/>
</dbReference>
<proteinExistence type="predicted"/>
<gene>
    <name evidence="2" type="ORF">Psch_00348</name>
</gene>
<keyword evidence="3" id="KW-1185">Reference proteome</keyword>
<comment type="caution">
    <text evidence="2">The sequence shown here is derived from an EMBL/GenBank/DDBJ whole genome shotgun (WGS) entry which is preliminary data.</text>
</comment>
<dbReference type="AlphaFoldDB" id="A0A4Y7RDB2"/>
<dbReference type="Gene3D" id="1.10.10.1250">
    <property type="entry name" value="RNA polymerase, subunit delta, N-terminal domain"/>
    <property type="match status" value="1"/>
</dbReference>
<keyword evidence="1" id="KW-0175">Coiled coil</keyword>
<name>A0A4Y7RDB2_9FIRM</name>
<organism evidence="2 3">
    <name type="scientific">Pelotomaculum schinkii</name>
    <dbReference type="NCBI Taxonomy" id="78350"/>
    <lineage>
        <taxon>Bacteria</taxon>
        <taxon>Bacillati</taxon>
        <taxon>Bacillota</taxon>
        <taxon>Clostridia</taxon>
        <taxon>Eubacteriales</taxon>
        <taxon>Desulfotomaculaceae</taxon>
        <taxon>Pelotomaculum</taxon>
    </lineage>
</organism>
<dbReference type="RefSeq" id="WP_134218325.1">
    <property type="nucleotide sequence ID" value="NZ_QFGA01000001.1"/>
</dbReference>
<protein>
    <submittedName>
        <fullName evidence="2">Uncharacterized protein</fullName>
    </submittedName>
</protein>
<reference evidence="2 3" key="1">
    <citation type="journal article" date="2018" name="Environ. Microbiol.">
        <title>Novel energy conservation strategies and behaviour of Pelotomaculum schinkii driving syntrophic propionate catabolism.</title>
        <authorList>
            <person name="Hidalgo-Ahumada C.A.P."/>
            <person name="Nobu M.K."/>
            <person name="Narihiro T."/>
            <person name="Tamaki H."/>
            <person name="Liu W.T."/>
            <person name="Kamagata Y."/>
            <person name="Stams A.J.M."/>
            <person name="Imachi H."/>
            <person name="Sousa D.Z."/>
        </authorList>
    </citation>
    <scope>NUCLEOTIDE SEQUENCE [LARGE SCALE GENOMIC DNA]</scope>
    <source>
        <strain evidence="2 3">HH</strain>
    </source>
</reference>
<dbReference type="EMBL" id="QFGA01000001">
    <property type="protein sequence ID" value="TEB06816.1"/>
    <property type="molecule type" value="Genomic_DNA"/>
</dbReference>
<evidence type="ECO:0000256" key="1">
    <source>
        <dbReference type="SAM" id="Coils"/>
    </source>
</evidence>
<accession>A0A4Y7RDB2</accession>
<sequence>MAGKLNSLTDVLKKTLFFFEALSVGELAPHVHRRMLKDYTLQQVEEKVKLCLKQNECFYREKEYWRLNLEGNKDNDQFYSLLLKKGQPQSLREISKNINVKRKKVKKLFSEEAGLISDGRFIQLENGYWGLTEWEVETSHYSLKNLVIKAMKIHPGGLSIQQLHQLLNTWRETDSKTLEGVLNKFPYFETVGEGVWSYNPTVRVVYEELLKKFLSMIDRQKQRWHRDRNNWKNKSALLQNNLEEVMAGHREVAAALAEKMELTNQHDYLLTQMAEKDLLLSLRKREIFRYREHINKLESKSNSILYQCRLWVKRAREAQEEITRQKELLAKNQGSLEGLFTKLQQYKEKDRENKVRISELKEQHSTRVAELQTEIVELKQKIERIREMSAIEERRLHEEINSLSNDLKKSLRVEEEQQRSFLMAQQELAAAKEDCQEMEYQLRNPLVRMVIKICSFLNRKHAKTTI</sequence>